<name>A0AAD8AMM3_DIPPU</name>
<dbReference type="InterPro" id="IPR052231">
    <property type="entry name" value="Rho_GEF_signaling-related"/>
</dbReference>
<comment type="caution">
    <text evidence="1">The sequence shown here is derived from an EMBL/GenBank/DDBJ whole genome shotgun (WGS) entry which is preliminary data.</text>
</comment>
<dbReference type="PANTHER" id="PTHR45845">
    <property type="entry name" value="RHO GUANINE NUCLEOTIDE EXCHANGE FACTOR-RELATED"/>
    <property type="match status" value="1"/>
</dbReference>
<protein>
    <submittedName>
        <fullName evidence="1">Uncharacterized protein</fullName>
    </submittedName>
</protein>
<dbReference type="PANTHER" id="PTHR45845:SF3">
    <property type="entry name" value="PURATROPHIN-1-LIKE, ISOFORM A"/>
    <property type="match status" value="1"/>
</dbReference>
<gene>
    <name evidence="1" type="ORF">L9F63_009213</name>
</gene>
<reference evidence="1" key="2">
    <citation type="submission" date="2023-05" db="EMBL/GenBank/DDBJ databases">
        <authorList>
            <person name="Fouks B."/>
        </authorList>
    </citation>
    <scope>NUCLEOTIDE SEQUENCE</scope>
    <source>
        <strain evidence="1">Stay&amp;Tobe</strain>
        <tissue evidence="1">Testes</tissue>
    </source>
</reference>
<sequence>IRRSNQIRRSGGPTRSGDQAMQYNIFNEIPLNGSYSHSLLKLGGEELVSPKTITELSEKLLTSGIHLPGTCDVSGRHIVILDVSSVSKSSPECHQVASLLLYYSSLLRSEKLKDGFTVLILSGNGEETALDLLDKALALVAARVKIASVVLWRPTSLSSDKWQRNNSVLEICKLKCHIVREEVELHRYIAEDQAPDSCGGRANHDQLEWIEFHKELEPFLAQCQACGRRLVSIMSELRASDGQNQITRRQLHHQHRALNRILNDTDLQRLRREGNETLTRLEERAQWLPNSEDVRSIVLFPQMERNVFYIYIIRYVRFNPGGYYAFGTDCNTAEKK</sequence>
<reference evidence="1" key="1">
    <citation type="journal article" date="2023" name="IScience">
        <title>Live-bearing cockroach genome reveals convergent evolutionary mechanisms linked to viviparity in insects and beyond.</title>
        <authorList>
            <person name="Fouks B."/>
            <person name="Harrison M.C."/>
            <person name="Mikhailova A.A."/>
            <person name="Marchal E."/>
            <person name="English S."/>
            <person name="Carruthers M."/>
            <person name="Jennings E.C."/>
            <person name="Chiamaka E.L."/>
            <person name="Frigard R.A."/>
            <person name="Pippel M."/>
            <person name="Attardo G.M."/>
            <person name="Benoit J.B."/>
            <person name="Bornberg-Bauer E."/>
            <person name="Tobe S.S."/>
        </authorList>
    </citation>
    <scope>NUCLEOTIDE SEQUENCE</scope>
    <source>
        <strain evidence="1">Stay&amp;Tobe</strain>
    </source>
</reference>
<dbReference type="Proteomes" id="UP001233999">
    <property type="component" value="Unassembled WGS sequence"/>
</dbReference>
<dbReference type="AlphaFoldDB" id="A0AAD8AMM3"/>
<feature type="non-terminal residue" evidence="1">
    <location>
        <position position="336"/>
    </location>
</feature>
<keyword evidence="2" id="KW-1185">Reference proteome</keyword>
<accession>A0AAD8AMM3</accession>
<evidence type="ECO:0000313" key="1">
    <source>
        <dbReference type="EMBL" id="KAJ9600443.1"/>
    </source>
</evidence>
<proteinExistence type="predicted"/>
<evidence type="ECO:0000313" key="2">
    <source>
        <dbReference type="Proteomes" id="UP001233999"/>
    </source>
</evidence>
<dbReference type="EMBL" id="JASPKZ010000419">
    <property type="protein sequence ID" value="KAJ9600443.1"/>
    <property type="molecule type" value="Genomic_DNA"/>
</dbReference>
<organism evidence="1 2">
    <name type="scientific">Diploptera punctata</name>
    <name type="common">Pacific beetle cockroach</name>
    <dbReference type="NCBI Taxonomy" id="6984"/>
    <lineage>
        <taxon>Eukaryota</taxon>
        <taxon>Metazoa</taxon>
        <taxon>Ecdysozoa</taxon>
        <taxon>Arthropoda</taxon>
        <taxon>Hexapoda</taxon>
        <taxon>Insecta</taxon>
        <taxon>Pterygota</taxon>
        <taxon>Neoptera</taxon>
        <taxon>Polyneoptera</taxon>
        <taxon>Dictyoptera</taxon>
        <taxon>Blattodea</taxon>
        <taxon>Blaberoidea</taxon>
        <taxon>Blaberidae</taxon>
        <taxon>Diplopterinae</taxon>
        <taxon>Diploptera</taxon>
    </lineage>
</organism>
<feature type="non-terminal residue" evidence="1">
    <location>
        <position position="1"/>
    </location>
</feature>